<evidence type="ECO:0000313" key="2">
    <source>
        <dbReference type="Proteomes" id="UP000619260"/>
    </source>
</evidence>
<sequence length="72" mass="8064">MWFRQKCVELVSTEPVRDAARTYAWHMSEATYGRVPQGKSVWSYLTEGREPFLAAARVELGVDLSGMEGAIA</sequence>
<reference evidence="1" key="1">
    <citation type="submission" date="2021-01" db="EMBL/GenBank/DDBJ databases">
        <title>Whole genome shotgun sequence of Virgisporangium aliadipatigenens NBRC 105644.</title>
        <authorList>
            <person name="Komaki H."/>
            <person name="Tamura T."/>
        </authorList>
    </citation>
    <scope>NUCLEOTIDE SEQUENCE</scope>
    <source>
        <strain evidence="1">NBRC 105644</strain>
    </source>
</reference>
<comment type="caution">
    <text evidence="1">The sequence shown here is derived from an EMBL/GenBank/DDBJ whole genome shotgun (WGS) entry which is preliminary data.</text>
</comment>
<accession>A0A8J3YSP8</accession>
<keyword evidence="2" id="KW-1185">Reference proteome</keyword>
<gene>
    <name evidence="1" type="ORF">Val02_66630</name>
</gene>
<organism evidence="1 2">
    <name type="scientific">Virgisporangium aliadipatigenens</name>
    <dbReference type="NCBI Taxonomy" id="741659"/>
    <lineage>
        <taxon>Bacteria</taxon>
        <taxon>Bacillati</taxon>
        <taxon>Actinomycetota</taxon>
        <taxon>Actinomycetes</taxon>
        <taxon>Micromonosporales</taxon>
        <taxon>Micromonosporaceae</taxon>
        <taxon>Virgisporangium</taxon>
    </lineage>
</organism>
<proteinExistence type="predicted"/>
<protein>
    <submittedName>
        <fullName evidence="1">Uncharacterized protein</fullName>
    </submittedName>
</protein>
<dbReference type="Proteomes" id="UP000619260">
    <property type="component" value="Unassembled WGS sequence"/>
</dbReference>
<dbReference type="AlphaFoldDB" id="A0A8J3YSP8"/>
<name>A0A8J3YSP8_9ACTN</name>
<dbReference type="EMBL" id="BOPF01000030">
    <property type="protein sequence ID" value="GIJ49777.1"/>
    <property type="molecule type" value="Genomic_DNA"/>
</dbReference>
<evidence type="ECO:0000313" key="1">
    <source>
        <dbReference type="EMBL" id="GIJ49777.1"/>
    </source>
</evidence>